<reference evidence="3" key="3">
    <citation type="submission" date="2015-02" db="UniProtKB">
        <authorList>
            <consortium name="EnsemblProtists"/>
        </authorList>
    </citation>
    <scope>IDENTIFICATION</scope>
    <source>
        <strain evidence="3">DAOM BR144</strain>
    </source>
</reference>
<dbReference type="STRING" id="431595.K3WXC1"/>
<feature type="region of interest" description="Disordered" evidence="1">
    <location>
        <begin position="174"/>
        <end position="262"/>
    </location>
</feature>
<evidence type="ECO:0000259" key="2">
    <source>
        <dbReference type="PROSITE" id="PS50179"/>
    </source>
</evidence>
<dbReference type="PANTHER" id="PTHR28670">
    <property type="entry name" value="UV-STIMULATED SCAFFOLD PROTEIN A"/>
    <property type="match status" value="1"/>
</dbReference>
<dbReference type="Proteomes" id="UP000019132">
    <property type="component" value="Unassembled WGS sequence"/>
</dbReference>
<feature type="compositionally biased region" description="Basic and acidic residues" evidence="1">
    <location>
        <begin position="182"/>
        <end position="195"/>
    </location>
</feature>
<dbReference type="eggNOG" id="KOG2374">
    <property type="taxonomic scope" value="Eukaryota"/>
</dbReference>
<dbReference type="OMA" id="QFVPEME"/>
<dbReference type="HOGENOM" id="CLU_043896_0_0_1"/>
<reference evidence="4" key="2">
    <citation type="submission" date="2010-04" db="EMBL/GenBank/DDBJ databases">
        <authorList>
            <person name="Buell R."/>
            <person name="Hamilton J."/>
            <person name="Hostetler J."/>
        </authorList>
    </citation>
    <scope>NUCLEOTIDE SEQUENCE [LARGE SCALE GENOMIC DNA]</scope>
    <source>
        <strain evidence="4">DAOM:BR144</strain>
    </source>
</reference>
<evidence type="ECO:0000313" key="3">
    <source>
        <dbReference type="EnsemblProtists" id="PYU1_T009619"/>
    </source>
</evidence>
<dbReference type="VEuPathDB" id="FungiDB:PYU1_G009601"/>
<dbReference type="InParanoid" id="K3WXC1"/>
<dbReference type="GO" id="GO:0005694">
    <property type="term" value="C:chromosome"/>
    <property type="evidence" value="ECO:0007669"/>
    <property type="project" value="TreeGrafter"/>
</dbReference>
<dbReference type="GO" id="GO:0043130">
    <property type="term" value="F:ubiquitin binding"/>
    <property type="evidence" value="ECO:0007669"/>
    <property type="project" value="InterPro"/>
</dbReference>
<evidence type="ECO:0000313" key="4">
    <source>
        <dbReference type="Proteomes" id="UP000019132"/>
    </source>
</evidence>
<feature type="domain" description="VHS" evidence="2">
    <location>
        <begin position="1"/>
        <end position="110"/>
    </location>
</feature>
<proteinExistence type="predicted"/>
<dbReference type="GO" id="GO:0035091">
    <property type="term" value="F:phosphatidylinositol binding"/>
    <property type="evidence" value="ECO:0007669"/>
    <property type="project" value="InterPro"/>
</dbReference>
<dbReference type="PANTHER" id="PTHR28670:SF1">
    <property type="entry name" value="UV-STIMULATED SCAFFOLD PROTEIN A"/>
    <property type="match status" value="1"/>
</dbReference>
<dbReference type="EnsemblProtists" id="PYU1_T009619">
    <property type="protein sequence ID" value="PYU1_T009619"/>
    <property type="gene ID" value="PYU1_G009601"/>
</dbReference>
<feature type="region of interest" description="Disordered" evidence="1">
    <location>
        <begin position="404"/>
        <end position="435"/>
    </location>
</feature>
<reference evidence="4" key="1">
    <citation type="journal article" date="2010" name="Genome Biol.">
        <title>Genome sequence of the necrotrophic plant pathogen Pythium ultimum reveals original pathogenicity mechanisms and effector repertoire.</title>
        <authorList>
            <person name="Levesque C.A."/>
            <person name="Brouwer H."/>
            <person name="Cano L."/>
            <person name="Hamilton J.P."/>
            <person name="Holt C."/>
            <person name="Huitema E."/>
            <person name="Raffaele S."/>
            <person name="Robideau G.P."/>
            <person name="Thines M."/>
            <person name="Win J."/>
            <person name="Zerillo M.M."/>
            <person name="Beakes G.W."/>
            <person name="Boore J.L."/>
            <person name="Busam D."/>
            <person name="Dumas B."/>
            <person name="Ferriera S."/>
            <person name="Fuerstenberg S.I."/>
            <person name="Gachon C.M."/>
            <person name="Gaulin E."/>
            <person name="Govers F."/>
            <person name="Grenville-Briggs L."/>
            <person name="Horner N."/>
            <person name="Hostetler J."/>
            <person name="Jiang R.H."/>
            <person name="Johnson J."/>
            <person name="Krajaejun T."/>
            <person name="Lin H."/>
            <person name="Meijer H.J."/>
            <person name="Moore B."/>
            <person name="Morris P."/>
            <person name="Phuntmart V."/>
            <person name="Puiu D."/>
            <person name="Shetty J."/>
            <person name="Stajich J.E."/>
            <person name="Tripathy S."/>
            <person name="Wawra S."/>
            <person name="van West P."/>
            <person name="Whitty B.R."/>
            <person name="Coutinho P.M."/>
            <person name="Henrissat B."/>
            <person name="Martin F."/>
            <person name="Thomas P.D."/>
            <person name="Tyler B.M."/>
            <person name="De Vries R.P."/>
            <person name="Kamoun S."/>
            <person name="Yandell M."/>
            <person name="Tisserat N."/>
            <person name="Buell C.R."/>
        </authorList>
    </citation>
    <scope>NUCLEOTIDE SEQUENCE</scope>
    <source>
        <strain evidence="4">DAOM:BR144</strain>
    </source>
</reference>
<dbReference type="GO" id="GO:0000993">
    <property type="term" value="F:RNA polymerase II complex binding"/>
    <property type="evidence" value="ECO:0007669"/>
    <property type="project" value="TreeGrafter"/>
</dbReference>
<sequence>MHQLKRAKRSALVLTRAVALCSELFARSVAFRALVATNASALYASLLEAAGEQHNASAHMVRASRAQQSSNAGLQLVLTMVESWKDAFGDKYPPVAAGYAALQQKGYVFPHVEEMQRCAQQQTEAARTLRKRIRRVQLDQMHRALPEMEDVIIEMNRIFSILVPTLEAFNLFDDDDDDDTQGNDRRTHATPRDEATATSQYGAAMSEDALEENETVEWEDAGNDDDDDAIQWETVPSSTEADAFEDEQHKEAGDGEDDNPLTHMDINEIVQAYGLGSASYQLTISIPTGGNGVQSHDNAVLFQHLADGTRRIHKRFLPLVHEWRAHALEYRNSSNTSERTEENNNNNDDDDEDIREREVMPRINDLQQRLDEIVAKWGELVEDHERRQLAQIPSSIVSMPLAAYTPHQQQQRDHERKRVLLQQKRPVKRARDAPL</sequence>
<keyword evidence="4" id="KW-1185">Reference proteome</keyword>
<dbReference type="InterPro" id="IPR002014">
    <property type="entry name" value="VHS_dom"/>
</dbReference>
<feature type="compositionally biased region" description="Acidic residues" evidence="1">
    <location>
        <begin position="208"/>
        <end position="230"/>
    </location>
</feature>
<feature type="region of interest" description="Disordered" evidence="1">
    <location>
        <begin position="332"/>
        <end position="356"/>
    </location>
</feature>
<dbReference type="PROSITE" id="PS50179">
    <property type="entry name" value="VHS"/>
    <property type="match status" value="1"/>
</dbReference>
<organism evidence="3 4">
    <name type="scientific">Globisporangium ultimum (strain ATCC 200006 / CBS 805.95 / DAOM BR144)</name>
    <name type="common">Pythium ultimum</name>
    <dbReference type="NCBI Taxonomy" id="431595"/>
    <lineage>
        <taxon>Eukaryota</taxon>
        <taxon>Sar</taxon>
        <taxon>Stramenopiles</taxon>
        <taxon>Oomycota</taxon>
        <taxon>Peronosporomycetes</taxon>
        <taxon>Pythiales</taxon>
        <taxon>Pythiaceae</taxon>
        <taxon>Globisporangium</taxon>
    </lineage>
</organism>
<dbReference type="AlphaFoldDB" id="K3WXC1"/>
<protein>
    <recommendedName>
        <fullName evidence="2">VHS domain-containing protein</fullName>
    </recommendedName>
</protein>
<accession>K3WXC1</accession>
<name>K3WXC1_GLOUD</name>
<dbReference type="EMBL" id="GL376615">
    <property type="status" value="NOT_ANNOTATED_CDS"/>
    <property type="molecule type" value="Genomic_DNA"/>
</dbReference>
<evidence type="ECO:0000256" key="1">
    <source>
        <dbReference type="SAM" id="MobiDB-lite"/>
    </source>
</evidence>
<dbReference type="GO" id="GO:0006283">
    <property type="term" value="P:transcription-coupled nucleotide-excision repair"/>
    <property type="evidence" value="ECO:0007669"/>
    <property type="project" value="TreeGrafter"/>
</dbReference>
<dbReference type="GO" id="GO:0009411">
    <property type="term" value="P:response to UV"/>
    <property type="evidence" value="ECO:0007669"/>
    <property type="project" value="InterPro"/>
</dbReference>
<dbReference type="InterPro" id="IPR018610">
    <property type="entry name" value="UVSSA"/>
</dbReference>